<organism evidence="8 9">
    <name type="scientific">Slackia isoflavoniconvertens</name>
    <dbReference type="NCBI Taxonomy" id="572010"/>
    <lineage>
        <taxon>Bacteria</taxon>
        <taxon>Bacillati</taxon>
        <taxon>Actinomycetota</taxon>
        <taxon>Coriobacteriia</taxon>
        <taxon>Eggerthellales</taxon>
        <taxon>Eggerthellaceae</taxon>
        <taxon>Slackia</taxon>
    </lineage>
</organism>
<dbReference type="InterPro" id="IPR004680">
    <property type="entry name" value="Cit_transptr-like_dom"/>
</dbReference>
<dbReference type="RefSeq" id="WP_114614884.1">
    <property type="nucleotide sequence ID" value="NZ_PPTO01000002.1"/>
</dbReference>
<dbReference type="EMBL" id="PPTO01000002">
    <property type="protein sequence ID" value="RDB60700.1"/>
    <property type="molecule type" value="Genomic_DNA"/>
</dbReference>
<feature type="transmembrane region" description="Helical" evidence="6">
    <location>
        <begin position="264"/>
        <end position="286"/>
    </location>
</feature>
<keyword evidence="3 6" id="KW-0812">Transmembrane</keyword>
<feature type="transmembrane region" description="Helical" evidence="6">
    <location>
        <begin position="50"/>
        <end position="70"/>
    </location>
</feature>
<feature type="transmembrane region" description="Helical" evidence="6">
    <location>
        <begin position="105"/>
        <end position="121"/>
    </location>
</feature>
<keyword evidence="2" id="KW-0813">Transport</keyword>
<accession>A0A369LMX2</accession>
<evidence type="ECO:0000313" key="9">
    <source>
        <dbReference type="Proteomes" id="UP000253975"/>
    </source>
</evidence>
<proteinExistence type="predicted"/>
<feature type="transmembrane region" description="Helical" evidence="6">
    <location>
        <begin position="82"/>
        <end position="99"/>
    </location>
</feature>
<feature type="transmembrane region" description="Helical" evidence="6">
    <location>
        <begin position="128"/>
        <end position="147"/>
    </location>
</feature>
<feature type="transmembrane region" description="Helical" evidence="6">
    <location>
        <begin position="298"/>
        <end position="321"/>
    </location>
</feature>
<dbReference type="PANTHER" id="PTHR43568">
    <property type="entry name" value="P PROTEIN"/>
    <property type="match status" value="1"/>
</dbReference>
<evidence type="ECO:0000313" key="8">
    <source>
        <dbReference type="EMBL" id="RDB60700.1"/>
    </source>
</evidence>
<dbReference type="GO" id="GO:0016020">
    <property type="term" value="C:membrane"/>
    <property type="evidence" value="ECO:0007669"/>
    <property type="project" value="UniProtKB-SubCell"/>
</dbReference>
<comment type="subcellular location">
    <subcellularLocation>
        <location evidence="1">Membrane</location>
        <topology evidence="1">Multi-pass membrane protein</topology>
    </subcellularLocation>
</comment>
<evidence type="ECO:0000256" key="2">
    <source>
        <dbReference type="ARBA" id="ARBA00022448"/>
    </source>
</evidence>
<reference evidence="8 9" key="1">
    <citation type="journal article" date="2018" name="Elife">
        <title>Discovery and characterization of a prevalent human gut bacterial enzyme sufficient for the inactivation of a family of plant toxins.</title>
        <authorList>
            <person name="Koppel N."/>
            <person name="Bisanz J.E."/>
            <person name="Pandelia M.E."/>
            <person name="Turnbaugh P.J."/>
            <person name="Balskus E.P."/>
        </authorList>
    </citation>
    <scope>NUCLEOTIDE SEQUENCE [LARGE SCALE GENOMIC DNA]</scope>
    <source>
        <strain evidence="8 9">OB21 GAM31</strain>
    </source>
</reference>
<sequence>MRSLRDAAWRARDFFRRDAVLAIACVLAAASCVAVPPDAGYADYIDWRTIGLLFSLMVATSGLARAGVLARACRALVRACKSGGVLIAALVGLTFFVSMVVTNDVALVAFVPLALAALREAGLVRRLAFAIACMTVAANVGSMLTPIGNPQNIYLLSVSGMSAVELVGIMAPYSAAAFVLLAAAIGIAELRDRKRFKHIPSQMAGVNPKAPQESFALRDVLPWIALFVMCLLCVARIAPVWLVVAAAIALALAFDMSALRHVDYALLFTFVAFFVFVGNVARIEVVREAVAALVYGRALLVGVVASQIISNVPAAILVSGFTTDWPALLVGVNIGGLGTLIASMASLISYKQLAVAYPELKTYYFRLFTGLNCAFLAALLLLAAAIA</sequence>
<evidence type="ECO:0000256" key="4">
    <source>
        <dbReference type="ARBA" id="ARBA00022989"/>
    </source>
</evidence>
<dbReference type="GO" id="GO:0055085">
    <property type="term" value="P:transmembrane transport"/>
    <property type="evidence" value="ECO:0007669"/>
    <property type="project" value="InterPro"/>
</dbReference>
<evidence type="ECO:0000259" key="7">
    <source>
        <dbReference type="Pfam" id="PF03600"/>
    </source>
</evidence>
<evidence type="ECO:0000256" key="3">
    <source>
        <dbReference type="ARBA" id="ARBA00022692"/>
    </source>
</evidence>
<feature type="transmembrane region" description="Helical" evidence="6">
    <location>
        <begin position="223"/>
        <end position="252"/>
    </location>
</feature>
<dbReference type="Proteomes" id="UP000253975">
    <property type="component" value="Unassembled WGS sequence"/>
</dbReference>
<evidence type="ECO:0000256" key="6">
    <source>
        <dbReference type="SAM" id="Phobius"/>
    </source>
</evidence>
<evidence type="ECO:0000256" key="5">
    <source>
        <dbReference type="ARBA" id="ARBA00023136"/>
    </source>
</evidence>
<comment type="caution">
    <text evidence="8">The sequence shown here is derived from an EMBL/GenBank/DDBJ whole genome shotgun (WGS) entry which is preliminary data.</text>
</comment>
<keyword evidence="5 6" id="KW-0472">Membrane</keyword>
<gene>
    <name evidence="8" type="ORF">C1881_02135</name>
</gene>
<feature type="transmembrane region" description="Helical" evidence="6">
    <location>
        <begin position="363"/>
        <end position="386"/>
    </location>
</feature>
<protein>
    <recommendedName>
        <fullName evidence="7">Citrate transporter-like domain-containing protein</fullName>
    </recommendedName>
</protein>
<dbReference type="PROSITE" id="PS51257">
    <property type="entry name" value="PROKAR_LIPOPROTEIN"/>
    <property type="match status" value="1"/>
</dbReference>
<dbReference type="AlphaFoldDB" id="A0A369LMX2"/>
<evidence type="ECO:0000256" key="1">
    <source>
        <dbReference type="ARBA" id="ARBA00004141"/>
    </source>
</evidence>
<name>A0A369LMX2_9ACTN</name>
<dbReference type="InterPro" id="IPR051475">
    <property type="entry name" value="Diverse_Ion_Transporter"/>
</dbReference>
<dbReference type="PANTHER" id="PTHR43568:SF1">
    <property type="entry name" value="P PROTEIN"/>
    <property type="match status" value="1"/>
</dbReference>
<feature type="transmembrane region" description="Helical" evidence="6">
    <location>
        <begin position="327"/>
        <end position="351"/>
    </location>
</feature>
<keyword evidence="4 6" id="KW-1133">Transmembrane helix</keyword>
<feature type="transmembrane region" description="Helical" evidence="6">
    <location>
        <begin position="167"/>
        <end position="188"/>
    </location>
</feature>
<dbReference type="Pfam" id="PF03600">
    <property type="entry name" value="CitMHS"/>
    <property type="match status" value="1"/>
</dbReference>
<feature type="domain" description="Citrate transporter-like" evidence="7">
    <location>
        <begin position="17"/>
        <end position="318"/>
    </location>
</feature>